<feature type="transmembrane region" description="Helical" evidence="2">
    <location>
        <begin position="438"/>
        <end position="463"/>
    </location>
</feature>
<reference evidence="4" key="1">
    <citation type="submission" date="2025-08" db="UniProtKB">
        <authorList>
            <consortium name="RefSeq"/>
        </authorList>
    </citation>
    <scope>IDENTIFICATION</scope>
</reference>
<evidence type="ECO:0000313" key="4">
    <source>
        <dbReference type="RefSeq" id="XP_003748251.1"/>
    </source>
</evidence>
<dbReference type="KEGG" id="goe:100902379"/>
<dbReference type="RefSeq" id="XP_003748251.1">
    <property type="nucleotide sequence ID" value="XM_003748203.2"/>
</dbReference>
<evidence type="ECO:0000313" key="3">
    <source>
        <dbReference type="Proteomes" id="UP000694867"/>
    </source>
</evidence>
<accession>A0AAJ6QYK0</accession>
<protein>
    <submittedName>
        <fullName evidence="4">Uncharacterized protein LOC100902379</fullName>
    </submittedName>
</protein>
<evidence type="ECO:0000256" key="1">
    <source>
        <dbReference type="SAM" id="MobiDB-lite"/>
    </source>
</evidence>
<organism evidence="3 4">
    <name type="scientific">Galendromus occidentalis</name>
    <name type="common">western predatory mite</name>
    <dbReference type="NCBI Taxonomy" id="34638"/>
    <lineage>
        <taxon>Eukaryota</taxon>
        <taxon>Metazoa</taxon>
        <taxon>Ecdysozoa</taxon>
        <taxon>Arthropoda</taxon>
        <taxon>Chelicerata</taxon>
        <taxon>Arachnida</taxon>
        <taxon>Acari</taxon>
        <taxon>Parasitiformes</taxon>
        <taxon>Mesostigmata</taxon>
        <taxon>Gamasina</taxon>
        <taxon>Phytoseioidea</taxon>
        <taxon>Phytoseiidae</taxon>
        <taxon>Typhlodrominae</taxon>
        <taxon>Galendromus</taxon>
    </lineage>
</organism>
<dbReference type="PANTHER" id="PTHR11861:SF8">
    <property type="entry name" value="PKD DOMAIN-CONTAINING PROTEIN"/>
    <property type="match status" value="1"/>
</dbReference>
<dbReference type="Proteomes" id="UP000694867">
    <property type="component" value="Unplaced"/>
</dbReference>
<name>A0AAJ6QYK0_9ACAR</name>
<sequence length="542" mass="61225">MGNGSLDVCSCLGPTIDDADAVLTLVAGAVSATYSFVYGSLPRSTSLKLESGRVFLAVRETGTCHSAATEHSVSSFLEAVRIRYNTCSQARNSCEIHVNCLKMRWNVFFSTFLCWLSTVISDEVRLELETNGPVYYKAPLAISGRLEGAYDREYEWIFYSRLPSGNFERILYRRKSAMINETFDLSETQAGQFDMSVRVTYTPFLSPRTIAYGEIKFELTNKIPVFVDFLQNGTKLTPQDGALRVSSADIVNATTRINDPTGYFQRDGTQITTQWAVNNGLRLKNASFAQWYPTAPDRIQDTLEMFMTAVDSNNTVTDGSVSTVIEARDPILNLNLEDKLWFQRGNLTHLKFTCNASTPIYYCFKYASKTTNISEFNCTDDDYIRRDVCQFSLTHYFGRVGDHEVMIKVRNAVNDILHWDPLKSIYIVHVYDVPTKGLLRLFIVPISCVILGTIVAVSGYALYEHTKGDMRVEVANFDFAGNSTREELDASLVERTFWTHLRDELAESSPIFHWLTRKPPQPPVDRVNDSKEGDDEPICPEP</sequence>
<dbReference type="GeneID" id="100902379"/>
<evidence type="ECO:0000256" key="2">
    <source>
        <dbReference type="SAM" id="Phobius"/>
    </source>
</evidence>
<proteinExistence type="predicted"/>
<keyword evidence="2" id="KW-0812">Transmembrane</keyword>
<dbReference type="PANTHER" id="PTHR11861">
    <property type="entry name" value="MELANOCYTE PROTEIN PMEL 17-RELATED"/>
    <property type="match status" value="1"/>
</dbReference>
<feature type="compositionally biased region" description="Acidic residues" evidence="1">
    <location>
        <begin position="532"/>
        <end position="542"/>
    </location>
</feature>
<gene>
    <name evidence="4" type="primary">LOC100902379</name>
</gene>
<keyword evidence="3" id="KW-1185">Reference proteome</keyword>
<feature type="region of interest" description="Disordered" evidence="1">
    <location>
        <begin position="516"/>
        <end position="542"/>
    </location>
</feature>
<dbReference type="InterPro" id="IPR045219">
    <property type="entry name" value="PKAT"/>
</dbReference>
<dbReference type="GO" id="GO:0005886">
    <property type="term" value="C:plasma membrane"/>
    <property type="evidence" value="ECO:0007669"/>
    <property type="project" value="TreeGrafter"/>
</dbReference>
<keyword evidence="2" id="KW-1133">Transmembrane helix</keyword>
<keyword evidence="2" id="KW-0472">Membrane</keyword>
<dbReference type="AlphaFoldDB" id="A0AAJ6QYK0"/>